<dbReference type="GO" id="GO:0005783">
    <property type="term" value="C:endoplasmic reticulum"/>
    <property type="evidence" value="ECO:0007669"/>
    <property type="project" value="InterPro"/>
</dbReference>
<dbReference type="Proteomes" id="UP000663882">
    <property type="component" value="Unassembled WGS sequence"/>
</dbReference>
<feature type="domain" description="Prolyl 4-hydroxylase N-terminal" evidence="2">
    <location>
        <begin position="25"/>
        <end position="103"/>
    </location>
</feature>
<dbReference type="GO" id="GO:0004656">
    <property type="term" value="F:procollagen-proline 4-dioxygenase activity"/>
    <property type="evidence" value="ECO:0007669"/>
    <property type="project" value="InterPro"/>
</dbReference>
<feature type="signal peptide" evidence="1">
    <location>
        <begin position="1"/>
        <end position="20"/>
    </location>
</feature>
<feature type="non-terminal residue" evidence="4">
    <location>
        <position position="1"/>
    </location>
</feature>
<evidence type="ECO:0000259" key="3">
    <source>
        <dbReference type="Pfam" id="PF23558"/>
    </source>
</evidence>
<dbReference type="InterPro" id="IPR013547">
    <property type="entry name" value="P4H_N"/>
</dbReference>
<protein>
    <recommendedName>
        <fullName evidence="6">Prolyl 4-hydroxylase alpha-subunit N-terminal domain-containing protein</fullName>
    </recommendedName>
</protein>
<comment type="caution">
    <text evidence="4">The sequence shown here is derived from an EMBL/GenBank/DDBJ whole genome shotgun (WGS) entry which is preliminary data.</text>
</comment>
<evidence type="ECO:0008006" key="6">
    <source>
        <dbReference type="Google" id="ProtNLM"/>
    </source>
</evidence>
<dbReference type="InterPro" id="IPR059068">
    <property type="entry name" value="TPR_P4H"/>
</dbReference>
<accession>A0A815NHX7</accession>
<dbReference type="AlphaFoldDB" id="A0A815NHX7"/>
<gene>
    <name evidence="4" type="ORF">RFH988_LOCUS36306</name>
</gene>
<evidence type="ECO:0000256" key="1">
    <source>
        <dbReference type="SAM" id="SignalP"/>
    </source>
</evidence>
<dbReference type="Gene3D" id="1.25.40.10">
    <property type="entry name" value="Tetratricopeptide repeat domain"/>
    <property type="match status" value="1"/>
</dbReference>
<name>A0A815NHX7_9BILA</name>
<reference evidence="4" key="1">
    <citation type="submission" date="2021-02" db="EMBL/GenBank/DDBJ databases">
        <authorList>
            <person name="Nowell W R."/>
        </authorList>
    </citation>
    <scope>NUCLEOTIDE SEQUENCE</scope>
</reference>
<evidence type="ECO:0000313" key="4">
    <source>
        <dbReference type="EMBL" id="CAF1439892.1"/>
    </source>
</evidence>
<dbReference type="EMBL" id="CAJNOO010006135">
    <property type="protein sequence ID" value="CAF1439892.1"/>
    <property type="molecule type" value="Genomic_DNA"/>
</dbReference>
<organism evidence="4 5">
    <name type="scientific">Rotaria sordida</name>
    <dbReference type="NCBI Taxonomy" id="392033"/>
    <lineage>
        <taxon>Eukaryota</taxon>
        <taxon>Metazoa</taxon>
        <taxon>Spiralia</taxon>
        <taxon>Gnathifera</taxon>
        <taxon>Rotifera</taxon>
        <taxon>Eurotatoria</taxon>
        <taxon>Bdelloidea</taxon>
        <taxon>Philodinida</taxon>
        <taxon>Philodinidae</taxon>
        <taxon>Rotaria</taxon>
    </lineage>
</organism>
<dbReference type="InterPro" id="IPR011990">
    <property type="entry name" value="TPR-like_helical_dom_sf"/>
</dbReference>
<dbReference type="Pfam" id="PF23558">
    <property type="entry name" value="TPR_P4H"/>
    <property type="match status" value="1"/>
</dbReference>
<feature type="chain" id="PRO_5032668923" description="Prolyl 4-hydroxylase alpha-subunit N-terminal domain-containing protein" evidence="1">
    <location>
        <begin position="21"/>
        <end position="195"/>
    </location>
</feature>
<keyword evidence="1" id="KW-0732">Signal</keyword>
<sequence length="195" mass="22338">MTSMWILMFFIILTSTIIQGDLFSSSTHLIQLLNTEVELAKKLEVYLKDEYDRLAQVEKFLNIIKSEIQQAQGKEESYISNPINSYLLVKHLTTEWNPIEKILPTGCAIGIMRLQDTYALTTHQIANGNISGNLKSKILSARECFDLGSVANMKDDFYHALMWMQEALDKLDNEVNNTTVDRIDVLDYLSFATYK</sequence>
<dbReference type="OrthoDB" id="420380at2759"/>
<dbReference type="FunFam" id="1.25.40.10:FF:000006">
    <property type="entry name" value="Prolyl 4-hydroxylase subunit alpha 2"/>
    <property type="match status" value="1"/>
</dbReference>
<feature type="domain" description="Prolyl 4-hydroxylase peptide-substrate-binding" evidence="3">
    <location>
        <begin position="142"/>
        <end position="195"/>
    </location>
</feature>
<proteinExistence type="predicted"/>
<evidence type="ECO:0000259" key="2">
    <source>
        <dbReference type="Pfam" id="PF08336"/>
    </source>
</evidence>
<dbReference type="Gene3D" id="6.10.140.1460">
    <property type="match status" value="1"/>
</dbReference>
<dbReference type="Pfam" id="PF08336">
    <property type="entry name" value="P4Ha_N"/>
    <property type="match status" value="1"/>
</dbReference>
<evidence type="ECO:0000313" key="5">
    <source>
        <dbReference type="Proteomes" id="UP000663882"/>
    </source>
</evidence>